<sequence length="116" mass="12817">MGSFIFVLQMCNLGLRFLLELCALATLAYWGIQTGKNPLMRGLLGGGTVIAAIFIWGTFGSPKATKPLIGWSHALFEAAFFGLTIFSLYAVGKHKLAAIFLIVLIVNWVLMYMWNQ</sequence>
<dbReference type="Pfam" id="PF10823">
    <property type="entry name" value="DUF2568"/>
    <property type="match status" value="1"/>
</dbReference>
<evidence type="ECO:0000256" key="1">
    <source>
        <dbReference type="SAM" id="Phobius"/>
    </source>
</evidence>
<accession>A0A383R798</accession>
<dbReference type="Proteomes" id="UP000304148">
    <property type="component" value="Chromosome"/>
</dbReference>
<feature type="transmembrane region" description="Helical" evidence="1">
    <location>
        <begin position="96"/>
        <end position="114"/>
    </location>
</feature>
<evidence type="ECO:0008006" key="4">
    <source>
        <dbReference type="Google" id="ProtNLM"/>
    </source>
</evidence>
<feature type="transmembrane region" description="Helical" evidence="1">
    <location>
        <begin position="6"/>
        <end position="30"/>
    </location>
</feature>
<reference evidence="3" key="1">
    <citation type="submission" date="2018-08" db="EMBL/GenBank/DDBJ databases">
        <authorList>
            <person name="Chevrot R."/>
        </authorList>
    </citation>
    <scope>NUCLEOTIDE SEQUENCE [LARGE SCALE GENOMIC DNA]</scope>
</reference>
<evidence type="ECO:0000313" key="3">
    <source>
        <dbReference type="Proteomes" id="UP000304148"/>
    </source>
</evidence>
<name>A0A383R798_PAEAL</name>
<organism evidence="2 3">
    <name type="scientific">Paenibacillus alvei</name>
    <name type="common">Bacillus alvei</name>
    <dbReference type="NCBI Taxonomy" id="44250"/>
    <lineage>
        <taxon>Bacteria</taxon>
        <taxon>Bacillati</taxon>
        <taxon>Bacillota</taxon>
        <taxon>Bacilli</taxon>
        <taxon>Bacillales</taxon>
        <taxon>Paenibacillaceae</taxon>
        <taxon>Paenibacillus</taxon>
    </lineage>
</organism>
<dbReference type="InterPro" id="IPR021214">
    <property type="entry name" value="DUF2568"/>
</dbReference>
<keyword evidence="1" id="KW-0812">Transmembrane</keyword>
<gene>
    <name evidence="2" type="ORF">PBLR_10816</name>
</gene>
<keyword evidence="1" id="KW-1133">Transmembrane helix</keyword>
<feature type="transmembrane region" description="Helical" evidence="1">
    <location>
        <begin position="42"/>
        <end position="59"/>
    </location>
</feature>
<protein>
    <recommendedName>
        <fullName evidence="4">DUF2568 domain-containing protein</fullName>
    </recommendedName>
</protein>
<proteinExistence type="predicted"/>
<dbReference type="AlphaFoldDB" id="A0A383R798"/>
<dbReference type="RefSeq" id="WP_232055489.1">
    <property type="nucleotide sequence ID" value="NZ_LS992241.1"/>
</dbReference>
<keyword evidence="1" id="KW-0472">Membrane</keyword>
<evidence type="ECO:0000313" key="2">
    <source>
        <dbReference type="EMBL" id="SYX82394.1"/>
    </source>
</evidence>
<dbReference type="EMBL" id="LS992241">
    <property type="protein sequence ID" value="SYX82394.1"/>
    <property type="molecule type" value="Genomic_DNA"/>
</dbReference>
<feature type="transmembrane region" description="Helical" evidence="1">
    <location>
        <begin position="71"/>
        <end position="89"/>
    </location>
</feature>